<feature type="domain" description="IclR-ED" evidence="5">
    <location>
        <begin position="66"/>
        <end position="249"/>
    </location>
</feature>
<dbReference type="PROSITE" id="PS51077">
    <property type="entry name" value="HTH_ICLR"/>
    <property type="match status" value="1"/>
</dbReference>
<keyword evidence="1" id="KW-0805">Transcription regulation</keyword>
<keyword evidence="3" id="KW-0804">Transcription</keyword>
<dbReference type="InterPro" id="IPR050707">
    <property type="entry name" value="HTH_MetabolicPath_Reg"/>
</dbReference>
<dbReference type="Pfam" id="PF01614">
    <property type="entry name" value="IclR_C"/>
    <property type="match status" value="1"/>
</dbReference>
<evidence type="ECO:0000313" key="6">
    <source>
        <dbReference type="EMBL" id="MBC9175830.1"/>
    </source>
</evidence>
<dbReference type="Pfam" id="PF09339">
    <property type="entry name" value="HTH_IclR"/>
    <property type="match status" value="1"/>
</dbReference>
<dbReference type="InterPro" id="IPR036390">
    <property type="entry name" value="WH_DNA-bd_sf"/>
</dbReference>
<dbReference type="InterPro" id="IPR014757">
    <property type="entry name" value="Tscrpt_reg_IclR_C"/>
</dbReference>
<dbReference type="InterPro" id="IPR029016">
    <property type="entry name" value="GAF-like_dom_sf"/>
</dbReference>
<evidence type="ECO:0000313" key="7">
    <source>
        <dbReference type="Proteomes" id="UP000603940"/>
    </source>
</evidence>
<sequence length="252" mass="27355">MKADTTPGKMLRILDLLEDSAGHLTLEQLHEGLGYTRSTLYRYLKILGEAGLVASMPELGFTLGPRIAELDYRMRQQDPLIAAARPVMAGLVQAEGGIALLCRRYRDRVLCVHQERGQAAFRSHYERGLARPLYRGAAARVILAHLPAASINRLQAEHAAGFAEVGLGHTAAAAREALRRIRQQGWDVTEGQATPGVTGIAAPLRDAAGEVVGSVSLTLGRSRPVEAELLRLVERLRFCAGIIERTLPQASP</sequence>
<dbReference type="PROSITE" id="PS51078">
    <property type="entry name" value="ICLR_ED"/>
    <property type="match status" value="1"/>
</dbReference>
<dbReference type="PANTHER" id="PTHR30136">
    <property type="entry name" value="HELIX-TURN-HELIX TRANSCRIPTIONAL REGULATOR, ICLR FAMILY"/>
    <property type="match status" value="1"/>
</dbReference>
<evidence type="ECO:0000259" key="4">
    <source>
        <dbReference type="PROSITE" id="PS51077"/>
    </source>
</evidence>
<accession>A0ABR7R2I9</accession>
<dbReference type="Proteomes" id="UP000603940">
    <property type="component" value="Unassembled WGS sequence"/>
</dbReference>
<keyword evidence="7" id="KW-1185">Reference proteome</keyword>
<proteinExistence type="predicted"/>
<gene>
    <name evidence="6" type="ORF">IBL25_02575</name>
</gene>
<dbReference type="PANTHER" id="PTHR30136:SF24">
    <property type="entry name" value="HTH-TYPE TRANSCRIPTIONAL REPRESSOR ALLR"/>
    <property type="match status" value="1"/>
</dbReference>
<protein>
    <submittedName>
        <fullName evidence="6">ArsR family transcriptional regulator</fullName>
    </submittedName>
</protein>
<feature type="domain" description="HTH iclR-type" evidence="4">
    <location>
        <begin position="4"/>
        <end position="65"/>
    </location>
</feature>
<comment type="caution">
    <text evidence="6">The sequence shown here is derived from an EMBL/GenBank/DDBJ whole genome shotgun (WGS) entry which is preliminary data.</text>
</comment>
<name>A0ABR7R2I9_9PROT</name>
<evidence type="ECO:0000256" key="3">
    <source>
        <dbReference type="ARBA" id="ARBA00023163"/>
    </source>
</evidence>
<dbReference type="SMART" id="SM00346">
    <property type="entry name" value="HTH_ICLR"/>
    <property type="match status" value="1"/>
</dbReference>
<evidence type="ECO:0000259" key="5">
    <source>
        <dbReference type="PROSITE" id="PS51078"/>
    </source>
</evidence>
<dbReference type="Gene3D" id="3.30.450.40">
    <property type="match status" value="1"/>
</dbReference>
<evidence type="ECO:0000256" key="1">
    <source>
        <dbReference type="ARBA" id="ARBA00023015"/>
    </source>
</evidence>
<dbReference type="InterPro" id="IPR036388">
    <property type="entry name" value="WH-like_DNA-bd_sf"/>
</dbReference>
<dbReference type="RefSeq" id="WP_187776991.1">
    <property type="nucleotide sequence ID" value="NZ_JACTUZ010000004.1"/>
</dbReference>
<dbReference type="EMBL" id="JACTUZ010000004">
    <property type="protein sequence ID" value="MBC9175830.1"/>
    <property type="molecule type" value="Genomic_DNA"/>
</dbReference>
<reference evidence="6 7" key="1">
    <citation type="journal article" date="2009" name="Int. J. Syst. Evol. Microbiol.">
        <title>Transfer of Teichococcus ludipueritiae and Muricoccus roseus to the genus Roseomonas, as Roseomonas ludipueritiae comb. nov. and Roseomonas rosea comb. nov., respectively, and emended description of the genus Roseomonas.</title>
        <authorList>
            <person name="Sanchez-Porro C."/>
            <person name="Gallego V."/>
            <person name="Busse H.J."/>
            <person name="Kampfer P."/>
            <person name="Ventosa A."/>
        </authorList>
    </citation>
    <scope>NUCLEOTIDE SEQUENCE [LARGE SCALE GENOMIC DNA]</scope>
    <source>
        <strain evidence="6 7">DSM 14915</strain>
    </source>
</reference>
<dbReference type="Gene3D" id="1.10.10.10">
    <property type="entry name" value="Winged helix-like DNA-binding domain superfamily/Winged helix DNA-binding domain"/>
    <property type="match status" value="1"/>
</dbReference>
<dbReference type="SUPFAM" id="SSF46785">
    <property type="entry name" value="Winged helix' DNA-binding domain"/>
    <property type="match status" value="1"/>
</dbReference>
<keyword evidence="2" id="KW-0238">DNA-binding</keyword>
<evidence type="ECO:0000256" key="2">
    <source>
        <dbReference type="ARBA" id="ARBA00023125"/>
    </source>
</evidence>
<dbReference type="InterPro" id="IPR005471">
    <property type="entry name" value="Tscrpt_reg_IclR_N"/>
</dbReference>
<dbReference type="SUPFAM" id="SSF55781">
    <property type="entry name" value="GAF domain-like"/>
    <property type="match status" value="1"/>
</dbReference>
<organism evidence="6 7">
    <name type="scientific">Pseudoroseomonas ludipueritiae</name>
    <dbReference type="NCBI Taxonomy" id="198093"/>
    <lineage>
        <taxon>Bacteria</taxon>
        <taxon>Pseudomonadati</taxon>
        <taxon>Pseudomonadota</taxon>
        <taxon>Alphaproteobacteria</taxon>
        <taxon>Acetobacterales</taxon>
        <taxon>Acetobacteraceae</taxon>
        <taxon>Pseudoroseomonas</taxon>
    </lineage>
</organism>